<dbReference type="InterPro" id="IPR025341">
    <property type="entry name" value="DUF4247"/>
</dbReference>
<protein>
    <submittedName>
        <fullName evidence="1">DUF4247 domain-containing protein</fullName>
    </submittedName>
</protein>
<dbReference type="Proteomes" id="UP000650466">
    <property type="component" value="Unassembled WGS sequence"/>
</dbReference>
<dbReference type="EMBL" id="JACVVD010000001">
    <property type="protein sequence ID" value="MBD0378898.1"/>
    <property type="molecule type" value="Genomic_DNA"/>
</dbReference>
<reference evidence="1" key="1">
    <citation type="submission" date="2020-09" db="EMBL/GenBank/DDBJ databases">
        <title>Draft Genome Sequence of Paenibacillus sp. WST5.</title>
        <authorList>
            <person name="Bao Z."/>
        </authorList>
    </citation>
    <scope>NUCLEOTIDE SEQUENCE</scope>
    <source>
        <strain evidence="1">WST5</strain>
    </source>
</reference>
<dbReference type="Pfam" id="PF14042">
    <property type="entry name" value="DUF4247"/>
    <property type="match status" value="1"/>
</dbReference>
<dbReference type="AlphaFoldDB" id="A0A926QHU3"/>
<sequence length="192" mass="21836">MTKKIIALIVAAFLLFLVFFIVKDYRDNRIDRVIRDSFTFHDNGYPVAQQDEDSITRIYSAENKTAQQIVDQLTQQVKPNQLGKIEDHRAIMVYPEDLVLIMRDSSKPDLIWIELANKDLVAEVMNISMLERYQVSNIAAKQWNLSKTINGKYEGYIDLSGQFARMVAPSQQVVYESSGFVPQRGGGISAGK</sequence>
<evidence type="ECO:0000313" key="1">
    <source>
        <dbReference type="EMBL" id="MBD0378898.1"/>
    </source>
</evidence>
<gene>
    <name evidence="1" type="ORF">ICC18_02025</name>
</gene>
<organism evidence="1 2">
    <name type="scientific">Paenibacillus sedimenti</name>
    <dbReference type="NCBI Taxonomy" id="2770274"/>
    <lineage>
        <taxon>Bacteria</taxon>
        <taxon>Bacillati</taxon>
        <taxon>Bacillota</taxon>
        <taxon>Bacilli</taxon>
        <taxon>Bacillales</taxon>
        <taxon>Paenibacillaceae</taxon>
        <taxon>Paenibacillus</taxon>
    </lineage>
</organism>
<evidence type="ECO:0000313" key="2">
    <source>
        <dbReference type="Proteomes" id="UP000650466"/>
    </source>
</evidence>
<name>A0A926QHU3_9BACL</name>
<comment type="caution">
    <text evidence="1">The sequence shown here is derived from an EMBL/GenBank/DDBJ whole genome shotgun (WGS) entry which is preliminary data.</text>
</comment>
<dbReference type="RefSeq" id="WP_188172704.1">
    <property type="nucleotide sequence ID" value="NZ_JACVVD010000001.1"/>
</dbReference>
<keyword evidence="2" id="KW-1185">Reference proteome</keyword>
<proteinExistence type="predicted"/>
<accession>A0A926QHU3</accession>